<dbReference type="PANTHER" id="PTHR47501">
    <property type="entry name" value="TRANSPOSASE-RELATED"/>
    <property type="match status" value="1"/>
</dbReference>
<comment type="caution">
    <text evidence="1">The sequence shown here is derived from an EMBL/GenBank/DDBJ whole genome shotgun (WGS) entry which is preliminary data.</text>
</comment>
<name>A0AAN7WZK9_ELEMC</name>
<dbReference type="Proteomes" id="UP001346869">
    <property type="component" value="Unassembled WGS sequence"/>
</dbReference>
<gene>
    <name evidence="1" type="ORF">PBY51_023011</name>
</gene>
<evidence type="ECO:0000313" key="1">
    <source>
        <dbReference type="EMBL" id="KAK5851460.1"/>
    </source>
</evidence>
<reference evidence="1 2" key="1">
    <citation type="journal article" date="2023" name="Genes (Basel)">
        <title>Chromosome-Level Genome Assembly and Circadian Gene Repertoire of the Patagonia Blennie Eleginops maclovinus-The Closest Ancestral Proxy of Antarctic Cryonotothenioids.</title>
        <authorList>
            <person name="Cheng C.C."/>
            <person name="Rivera-Colon A.G."/>
            <person name="Minhas B.F."/>
            <person name="Wilson L."/>
            <person name="Rayamajhi N."/>
            <person name="Vargas-Chacoff L."/>
            <person name="Catchen J.M."/>
        </authorList>
    </citation>
    <scope>NUCLEOTIDE SEQUENCE [LARGE SCALE GENOMIC DNA]</scope>
    <source>
        <strain evidence="1">JMC-PN-2008</strain>
    </source>
</reference>
<evidence type="ECO:0000313" key="2">
    <source>
        <dbReference type="Proteomes" id="UP001346869"/>
    </source>
</evidence>
<dbReference type="SUPFAM" id="SSF53098">
    <property type="entry name" value="Ribonuclease H-like"/>
    <property type="match status" value="1"/>
</dbReference>
<dbReference type="AlphaFoldDB" id="A0AAN7WZK9"/>
<accession>A0AAN7WZK9</accession>
<proteinExistence type="predicted"/>
<dbReference type="EMBL" id="JAUZQC010000021">
    <property type="protein sequence ID" value="KAK5851460.1"/>
    <property type="molecule type" value="Genomic_DNA"/>
</dbReference>
<keyword evidence="2" id="KW-1185">Reference proteome</keyword>
<organism evidence="1 2">
    <name type="scientific">Eleginops maclovinus</name>
    <name type="common">Patagonian blennie</name>
    <name type="synonym">Eleginus maclovinus</name>
    <dbReference type="NCBI Taxonomy" id="56733"/>
    <lineage>
        <taxon>Eukaryota</taxon>
        <taxon>Metazoa</taxon>
        <taxon>Chordata</taxon>
        <taxon>Craniata</taxon>
        <taxon>Vertebrata</taxon>
        <taxon>Euteleostomi</taxon>
        <taxon>Actinopterygii</taxon>
        <taxon>Neopterygii</taxon>
        <taxon>Teleostei</taxon>
        <taxon>Neoteleostei</taxon>
        <taxon>Acanthomorphata</taxon>
        <taxon>Eupercaria</taxon>
        <taxon>Perciformes</taxon>
        <taxon>Notothenioidei</taxon>
        <taxon>Eleginopidae</taxon>
        <taxon>Eleginops</taxon>
    </lineage>
</organism>
<protein>
    <submittedName>
        <fullName evidence="1">Uncharacterized protein</fullName>
    </submittedName>
</protein>
<sequence>MKTATEKLEDLVREARRLTLCVDGWSKRGPTAAFLGVSASFYHPPTGKAQHALLNLHRLDHPHTGESIARCIDLTLERWDISDDKVLLVVTDNGSNIVKAIRLLPDREEQVGADFQA</sequence>
<dbReference type="InterPro" id="IPR012337">
    <property type="entry name" value="RNaseH-like_sf"/>
</dbReference>
<reference evidence="1 2" key="2">
    <citation type="journal article" date="2023" name="Mol. Biol. Evol.">
        <title>Genomics of Secondarily Temperate Adaptation in the Only Non-Antarctic Icefish.</title>
        <authorList>
            <person name="Rivera-Colon A.G."/>
            <person name="Rayamajhi N."/>
            <person name="Minhas B.F."/>
            <person name="Madrigal G."/>
            <person name="Bilyk K.T."/>
            <person name="Yoon V."/>
            <person name="Hune M."/>
            <person name="Gregory S."/>
            <person name="Cheng C.H.C."/>
            <person name="Catchen J.M."/>
        </authorList>
    </citation>
    <scope>NUCLEOTIDE SEQUENCE [LARGE SCALE GENOMIC DNA]</scope>
    <source>
        <strain evidence="1">JMC-PN-2008</strain>
    </source>
</reference>